<dbReference type="Proteomes" id="UP000002774">
    <property type="component" value="Chromosome"/>
</dbReference>
<evidence type="ECO:0000313" key="2">
    <source>
        <dbReference type="Proteomes" id="UP000002774"/>
    </source>
</evidence>
<dbReference type="HOGENOM" id="CLU_2317188_0_0_10"/>
<accession>H1YI22</accession>
<sequence>MNYPTRLSFDILTNTFNRIEMEASGDETNLEQIIDEVFGPEPFGPVEEQLLKWLAFLLTGNGGKISCLDELNYNLFKEKLDVLLPAVYRWHVEKINHTQ</sequence>
<dbReference type="AlphaFoldDB" id="H1YI22"/>
<evidence type="ECO:0000313" key="1">
    <source>
        <dbReference type="EMBL" id="EHQ25570.1"/>
    </source>
</evidence>
<keyword evidence="2" id="KW-1185">Reference proteome</keyword>
<dbReference type="EMBL" id="CM001403">
    <property type="protein sequence ID" value="EHQ25570.1"/>
    <property type="molecule type" value="Genomic_DNA"/>
</dbReference>
<name>H1YI22_9SPHI</name>
<reference evidence="1" key="1">
    <citation type="submission" date="2011-09" db="EMBL/GenBank/DDBJ databases">
        <title>The permanent draft genome of Mucilaginibacter paludis DSM 18603.</title>
        <authorList>
            <consortium name="US DOE Joint Genome Institute (JGI-PGF)"/>
            <person name="Lucas S."/>
            <person name="Han J."/>
            <person name="Lapidus A."/>
            <person name="Bruce D."/>
            <person name="Goodwin L."/>
            <person name="Pitluck S."/>
            <person name="Peters L."/>
            <person name="Kyrpides N."/>
            <person name="Mavromatis K."/>
            <person name="Ivanova N."/>
            <person name="Mikhailova N."/>
            <person name="Held B."/>
            <person name="Detter J.C."/>
            <person name="Tapia R."/>
            <person name="Han C."/>
            <person name="Land M."/>
            <person name="Hauser L."/>
            <person name="Markowitz V."/>
            <person name="Cheng J.-F."/>
            <person name="Hugenholtz P."/>
            <person name="Woyke T."/>
            <person name="Wu D."/>
            <person name="Tindall B."/>
            <person name="Brambilla E."/>
            <person name="Klenk H.-P."/>
            <person name="Eisen J.A."/>
        </authorList>
    </citation>
    <scope>NUCLEOTIDE SEQUENCE [LARGE SCALE GENOMIC DNA]</scope>
    <source>
        <strain evidence="1">DSM 18603</strain>
    </source>
</reference>
<dbReference type="RefSeq" id="WP_008505356.1">
    <property type="nucleotide sequence ID" value="NZ_CM001403.1"/>
</dbReference>
<organism evidence="1 2">
    <name type="scientific">Mucilaginibacter paludis DSM 18603</name>
    <dbReference type="NCBI Taxonomy" id="714943"/>
    <lineage>
        <taxon>Bacteria</taxon>
        <taxon>Pseudomonadati</taxon>
        <taxon>Bacteroidota</taxon>
        <taxon>Sphingobacteriia</taxon>
        <taxon>Sphingobacteriales</taxon>
        <taxon>Sphingobacteriaceae</taxon>
        <taxon>Mucilaginibacter</taxon>
    </lineage>
</organism>
<gene>
    <name evidence="1" type="ORF">Mucpa_1410</name>
</gene>
<protein>
    <submittedName>
        <fullName evidence="1">Uncharacterized protein</fullName>
    </submittedName>
</protein>
<proteinExistence type="predicted"/>
<dbReference type="OrthoDB" id="799951at2"/>
<dbReference type="STRING" id="714943.Mucpa_1410"/>